<dbReference type="AlphaFoldDB" id="A0AAX4PJD6"/>
<sequence>MRNTASLQRLHYSSVSKPQLLRAQGSGGNDLQEDLVTALEGLQKTPGKEHHHSSSGSGSNSKLRKPKFAVALVSNYGKDLTEKTLASVVRQAGLSCPIIGCQAKGIREVRRGARQRQLSRPRVQCWSLNLKDNKTSAFGFYQRHTSLPDVGTWSGNTRNLADLVLNKPKQPYTFALGGPDLDVGDFVRRQSNIFDSALHVGATPRGPVQDLFFLANATGKAGKGKRHIVSPDGGGIVGLCLDLGSKVDTNKWLQFTRQVLSSHWWHEIEGCRSTNGGLFVPSRKGASVSSQVRHVHKYMIADFADGVPMFPISGACLYPATEMQLRIHEPRYKAMVKQCIENNEIFGFIPKDDRNNRFVDTIGTCAYVKEVAEVGPTGESIIVIKGLRRFRFKSLRIQPGSFGLNYADIEFFDDDQSDDTDEYATTEGFGTELQLLAQKAQSFLGGDQHLMASAHDMSFALADALPAPQGQKIRWLKSTRTADRLNEAMEFLSNYRRE</sequence>
<name>A0AAX4PJD6_9CHLO</name>
<evidence type="ECO:0000313" key="4">
    <source>
        <dbReference type="Proteomes" id="UP001472866"/>
    </source>
</evidence>
<dbReference type="Pfam" id="PF02190">
    <property type="entry name" value="LON_substr_bdg"/>
    <property type="match status" value="1"/>
</dbReference>
<dbReference type="InterPro" id="IPR015947">
    <property type="entry name" value="PUA-like_sf"/>
</dbReference>
<feature type="domain" description="Lon N-terminal" evidence="2">
    <location>
        <begin position="307"/>
        <end position="496"/>
    </location>
</feature>
<dbReference type="SUPFAM" id="SSF88697">
    <property type="entry name" value="PUA domain-like"/>
    <property type="match status" value="1"/>
</dbReference>
<dbReference type="PANTHER" id="PTHR46732:SF8">
    <property type="entry name" value="ATP-DEPENDENT PROTEASE LA (LON) DOMAIN PROTEIN"/>
    <property type="match status" value="1"/>
</dbReference>
<feature type="region of interest" description="Disordered" evidence="1">
    <location>
        <begin position="43"/>
        <end position="63"/>
    </location>
</feature>
<dbReference type="SMART" id="SM00464">
    <property type="entry name" value="LON"/>
    <property type="match status" value="1"/>
</dbReference>
<evidence type="ECO:0000313" key="3">
    <source>
        <dbReference type="EMBL" id="WZN66236.1"/>
    </source>
</evidence>
<protein>
    <submittedName>
        <fullName evidence="3">Lon N-terminal domain-containing protein</fullName>
    </submittedName>
</protein>
<reference evidence="3 4" key="1">
    <citation type="submission" date="2024-03" db="EMBL/GenBank/DDBJ databases">
        <title>Complete genome sequence of the green alga Chloropicon roscoffensis RCC1871.</title>
        <authorList>
            <person name="Lemieux C."/>
            <person name="Pombert J.-F."/>
            <person name="Otis C."/>
            <person name="Turmel M."/>
        </authorList>
    </citation>
    <scope>NUCLEOTIDE SEQUENCE [LARGE SCALE GENOMIC DNA]</scope>
    <source>
        <strain evidence="3 4">RCC1871</strain>
    </source>
</reference>
<proteinExistence type="predicted"/>
<dbReference type="InterPro" id="IPR003111">
    <property type="entry name" value="Lon_prtase_N"/>
</dbReference>
<evidence type="ECO:0000259" key="2">
    <source>
        <dbReference type="PROSITE" id="PS51787"/>
    </source>
</evidence>
<dbReference type="PANTHER" id="PTHR46732">
    <property type="entry name" value="ATP-DEPENDENT PROTEASE LA (LON) DOMAIN PROTEIN"/>
    <property type="match status" value="1"/>
</dbReference>
<keyword evidence="4" id="KW-1185">Reference proteome</keyword>
<accession>A0AAX4PJD6</accession>
<gene>
    <name evidence="3" type="ORF">HKI87_14g78010</name>
</gene>
<dbReference type="Proteomes" id="UP001472866">
    <property type="component" value="Chromosome 14"/>
</dbReference>
<dbReference type="EMBL" id="CP151514">
    <property type="protein sequence ID" value="WZN66236.1"/>
    <property type="molecule type" value="Genomic_DNA"/>
</dbReference>
<dbReference type="PROSITE" id="PS51787">
    <property type="entry name" value="LON_N"/>
    <property type="match status" value="1"/>
</dbReference>
<organism evidence="3 4">
    <name type="scientific">Chloropicon roscoffensis</name>
    <dbReference type="NCBI Taxonomy" id="1461544"/>
    <lineage>
        <taxon>Eukaryota</taxon>
        <taxon>Viridiplantae</taxon>
        <taxon>Chlorophyta</taxon>
        <taxon>Chloropicophyceae</taxon>
        <taxon>Chloropicales</taxon>
        <taxon>Chloropicaceae</taxon>
        <taxon>Chloropicon</taxon>
    </lineage>
</organism>
<dbReference type="Gene3D" id="2.30.130.40">
    <property type="entry name" value="LON domain-like"/>
    <property type="match status" value="1"/>
</dbReference>
<dbReference type="InterPro" id="IPR046336">
    <property type="entry name" value="Lon_prtase_N_sf"/>
</dbReference>
<evidence type="ECO:0000256" key="1">
    <source>
        <dbReference type="SAM" id="MobiDB-lite"/>
    </source>
</evidence>